<dbReference type="Proteomes" id="UP000076738">
    <property type="component" value="Unassembled WGS sequence"/>
</dbReference>
<dbReference type="InterPro" id="IPR000326">
    <property type="entry name" value="PAP2/HPO"/>
</dbReference>
<dbReference type="OrthoDB" id="302705at2759"/>
<dbReference type="Gene3D" id="1.20.144.10">
    <property type="entry name" value="Phosphatidic acid phosphatase type 2/haloperoxidase"/>
    <property type="match status" value="1"/>
</dbReference>
<dbReference type="EMBL" id="KV417306">
    <property type="protein sequence ID" value="KZO92885.1"/>
    <property type="molecule type" value="Genomic_DNA"/>
</dbReference>
<dbReference type="Pfam" id="PF01569">
    <property type="entry name" value="PAP2"/>
    <property type="match status" value="1"/>
</dbReference>
<dbReference type="UniPathway" id="UPA00378"/>
<sequence length="240" mass="27918">MTDQLQQVALESLSLTHVLYDPNDPMGRLLALLTLSPMILVSMYTIVVLLRRELLISTMFAGQLGCEGVNWILKRMFKRERPMDYVGTGYGFPSSHSQFMGYFVAFFLLHLWLRETSMDRLQDPLSKVRKTILYLGVPTWGAAVCYSRYHLTYHTAFQVTAGAGIGVVIGAIWYLLIEYVPVFYPISFLGRWRTWFLESDLASRFRIRDSWAVWPDGGTDAEWGVWKIEWDRRRKEKKIQ</sequence>
<reference evidence="8 9" key="1">
    <citation type="journal article" date="2016" name="Mol. Biol. Evol.">
        <title>Comparative Genomics of Early-Diverging Mushroom-Forming Fungi Provides Insights into the Origins of Lignocellulose Decay Capabilities.</title>
        <authorList>
            <person name="Nagy L.G."/>
            <person name="Riley R."/>
            <person name="Tritt A."/>
            <person name="Adam C."/>
            <person name="Daum C."/>
            <person name="Floudas D."/>
            <person name="Sun H."/>
            <person name="Yadav J.S."/>
            <person name="Pangilinan J."/>
            <person name="Larsson K.H."/>
            <person name="Matsuura K."/>
            <person name="Barry K."/>
            <person name="Labutti K."/>
            <person name="Kuo R."/>
            <person name="Ohm R.A."/>
            <person name="Bhattacharya S.S."/>
            <person name="Shirouzu T."/>
            <person name="Yoshinaga Y."/>
            <person name="Martin F.M."/>
            <person name="Grigoriev I.V."/>
            <person name="Hibbett D.S."/>
        </authorList>
    </citation>
    <scope>NUCLEOTIDE SEQUENCE [LARGE SCALE GENOMIC DNA]</scope>
    <source>
        <strain evidence="8 9">TUFC12733</strain>
    </source>
</reference>
<dbReference type="STRING" id="1330018.A0A167IRE7"/>
<dbReference type="SMART" id="SM00014">
    <property type="entry name" value="acidPPc"/>
    <property type="match status" value="1"/>
</dbReference>
<accession>A0A167IRE7</accession>
<evidence type="ECO:0000259" key="7">
    <source>
        <dbReference type="SMART" id="SM00014"/>
    </source>
</evidence>
<proteinExistence type="inferred from homology"/>
<feature type="domain" description="Phosphatidic acid phosphatase type 2/haloperoxidase" evidence="7">
    <location>
        <begin position="54"/>
        <end position="174"/>
    </location>
</feature>
<protein>
    <recommendedName>
        <fullName evidence="6">Dolichyldiphosphatase</fullName>
        <ecNumber evidence="6">3.6.1.43</ecNumber>
    </recommendedName>
</protein>
<dbReference type="PANTHER" id="PTHR11247">
    <property type="entry name" value="PALMITOYL-PROTEIN THIOESTERASE/DOLICHYLDIPHOSPHATASE 1"/>
    <property type="match status" value="1"/>
</dbReference>
<comment type="subcellular location">
    <subcellularLocation>
        <location evidence="6">Endoplasmic reticulum membrane</location>
        <topology evidence="6">Multi-pass membrane protein</topology>
    </subcellularLocation>
    <subcellularLocation>
        <location evidence="1">Membrane</location>
        <topology evidence="1">Multi-pass membrane protein</topology>
    </subcellularLocation>
</comment>
<dbReference type="GO" id="GO:0006487">
    <property type="term" value="P:protein N-linked glycosylation"/>
    <property type="evidence" value="ECO:0007669"/>
    <property type="project" value="UniProtKB-UniRule"/>
</dbReference>
<feature type="transmembrane region" description="Helical" evidence="6">
    <location>
        <begin position="93"/>
        <end position="112"/>
    </location>
</feature>
<evidence type="ECO:0000256" key="1">
    <source>
        <dbReference type="ARBA" id="ARBA00004141"/>
    </source>
</evidence>
<keyword evidence="5 6" id="KW-0472">Membrane</keyword>
<dbReference type="SUPFAM" id="SSF48317">
    <property type="entry name" value="Acid phosphatase/Vanadium-dependent haloperoxidase"/>
    <property type="match status" value="1"/>
</dbReference>
<dbReference type="GO" id="GO:0047874">
    <property type="term" value="F:dolichyldiphosphatase activity"/>
    <property type="evidence" value="ECO:0007669"/>
    <property type="project" value="UniProtKB-UniRule"/>
</dbReference>
<keyword evidence="4 6" id="KW-1133">Transmembrane helix</keyword>
<dbReference type="CDD" id="cd03382">
    <property type="entry name" value="PAP2_dolichyldiphosphatase"/>
    <property type="match status" value="1"/>
</dbReference>
<feature type="transmembrane region" description="Helical" evidence="6">
    <location>
        <begin position="29"/>
        <end position="47"/>
    </location>
</feature>
<keyword evidence="9" id="KW-1185">Reference proteome</keyword>
<organism evidence="8 9">
    <name type="scientific">Calocera viscosa (strain TUFC12733)</name>
    <dbReference type="NCBI Taxonomy" id="1330018"/>
    <lineage>
        <taxon>Eukaryota</taxon>
        <taxon>Fungi</taxon>
        <taxon>Dikarya</taxon>
        <taxon>Basidiomycota</taxon>
        <taxon>Agaricomycotina</taxon>
        <taxon>Dacrymycetes</taxon>
        <taxon>Dacrymycetales</taxon>
        <taxon>Dacrymycetaceae</taxon>
        <taxon>Calocera</taxon>
    </lineage>
</organism>
<dbReference type="GO" id="GO:0005789">
    <property type="term" value="C:endoplasmic reticulum membrane"/>
    <property type="evidence" value="ECO:0007669"/>
    <property type="project" value="UniProtKB-SubCell"/>
</dbReference>
<dbReference type="AlphaFoldDB" id="A0A167IRE7"/>
<evidence type="ECO:0000256" key="6">
    <source>
        <dbReference type="RuleBase" id="RU367078"/>
    </source>
</evidence>
<evidence type="ECO:0000256" key="5">
    <source>
        <dbReference type="ARBA" id="ARBA00023136"/>
    </source>
</evidence>
<keyword evidence="2 6" id="KW-0812">Transmembrane</keyword>
<comment type="catalytic activity">
    <reaction evidence="6">
        <text>a di-trans,poly-cis-dolichyl diphosphate + H2O = a di-trans,poly-cis-dolichyl phosphate + phosphate + H(+)</text>
        <dbReference type="Rhea" id="RHEA:14385"/>
        <dbReference type="Rhea" id="RHEA-COMP:19498"/>
        <dbReference type="Rhea" id="RHEA-COMP:19506"/>
        <dbReference type="ChEBI" id="CHEBI:15377"/>
        <dbReference type="ChEBI" id="CHEBI:15378"/>
        <dbReference type="ChEBI" id="CHEBI:43474"/>
        <dbReference type="ChEBI" id="CHEBI:57497"/>
        <dbReference type="ChEBI" id="CHEBI:57683"/>
        <dbReference type="EC" id="3.6.1.43"/>
    </reaction>
</comment>
<evidence type="ECO:0000256" key="3">
    <source>
        <dbReference type="ARBA" id="ARBA00022801"/>
    </source>
</evidence>
<evidence type="ECO:0000313" key="8">
    <source>
        <dbReference type="EMBL" id="KZO92885.1"/>
    </source>
</evidence>
<keyword evidence="3 6" id="KW-0378">Hydrolase</keyword>
<dbReference type="InterPro" id="IPR039667">
    <property type="entry name" value="Dolichyldiphosphatase_PAP2"/>
</dbReference>
<dbReference type="InterPro" id="IPR036938">
    <property type="entry name" value="PAP2/HPO_sf"/>
</dbReference>
<feature type="transmembrane region" description="Helical" evidence="6">
    <location>
        <begin position="155"/>
        <end position="177"/>
    </location>
</feature>
<comment type="similarity">
    <text evidence="6">Belongs to the dolichyldiphosphatase family.</text>
</comment>
<dbReference type="PANTHER" id="PTHR11247:SF1">
    <property type="entry name" value="DOLICHYLDIPHOSPHATASE 1"/>
    <property type="match status" value="1"/>
</dbReference>
<keyword evidence="6" id="KW-0256">Endoplasmic reticulum</keyword>
<dbReference type="GO" id="GO:0008610">
    <property type="term" value="P:lipid biosynthetic process"/>
    <property type="evidence" value="ECO:0007669"/>
    <property type="project" value="TreeGrafter"/>
</dbReference>
<evidence type="ECO:0000256" key="4">
    <source>
        <dbReference type="ARBA" id="ARBA00022989"/>
    </source>
</evidence>
<comment type="function">
    <text evidence="6">Required for efficient N-glycosylation. Necessary for maintaining optimal levels of dolichol-linked oligosaccharides. Hydrolyzes dolichyl pyrophosphate at a very high rate and dolichyl monophosphate at a much lower rate. Does not act on phosphatidate.</text>
</comment>
<dbReference type="EC" id="3.6.1.43" evidence="6"/>
<evidence type="ECO:0000256" key="2">
    <source>
        <dbReference type="ARBA" id="ARBA00022692"/>
    </source>
</evidence>
<name>A0A167IRE7_CALVF</name>
<gene>
    <name evidence="8" type="ORF">CALVIDRAFT_519674</name>
</gene>
<comment type="pathway">
    <text evidence="6">Protein modification; protein glycosylation.</text>
</comment>
<evidence type="ECO:0000313" key="9">
    <source>
        <dbReference type="Proteomes" id="UP000076738"/>
    </source>
</evidence>